<dbReference type="SUPFAM" id="SSF52540">
    <property type="entry name" value="P-loop containing nucleoside triphosphate hydrolases"/>
    <property type="match status" value="1"/>
</dbReference>
<dbReference type="RefSeq" id="WP_037236058.1">
    <property type="nucleotide sequence ID" value="NZ_JAEMUK010000001.1"/>
</dbReference>
<dbReference type="CDD" id="cd02042">
    <property type="entry name" value="ParAB_family"/>
    <property type="match status" value="1"/>
</dbReference>
<dbReference type="Proteomes" id="UP000623250">
    <property type="component" value="Unassembled WGS sequence"/>
</dbReference>
<comment type="caution">
    <text evidence="2">The sequence shown here is derived from an EMBL/GenBank/DDBJ whole genome shotgun (WGS) entry which is preliminary data.</text>
</comment>
<dbReference type="PANTHER" id="PTHR13696">
    <property type="entry name" value="P-LOOP CONTAINING NUCLEOSIDE TRIPHOSPHATE HYDROLASE"/>
    <property type="match status" value="1"/>
</dbReference>
<proteinExistence type="predicted"/>
<dbReference type="InterPro" id="IPR002586">
    <property type="entry name" value="CobQ/CobB/MinD/ParA_Nub-bd_dom"/>
</dbReference>
<dbReference type="PIRSF" id="PIRSF009320">
    <property type="entry name" value="Nuc_binding_HP_1000"/>
    <property type="match status" value="1"/>
</dbReference>
<protein>
    <submittedName>
        <fullName evidence="2">AAA family ATPase</fullName>
    </submittedName>
</protein>
<dbReference type="EMBL" id="JAEMUK010000001">
    <property type="protein sequence ID" value="MBJ7541957.1"/>
    <property type="molecule type" value="Genomic_DNA"/>
</dbReference>
<dbReference type="NCBIfam" id="NF041546">
    <property type="entry name" value="ParA_partition"/>
    <property type="match status" value="1"/>
</dbReference>
<reference evidence="2 3" key="1">
    <citation type="submission" date="2020-12" db="EMBL/GenBank/DDBJ databases">
        <title>Revised draft genomes of Rhodomicrobium vannielii ATCC 17100 and Rhodomicrobium udaipurense JA643.</title>
        <authorList>
            <person name="Conners E.M."/>
            <person name="Davenport E.J."/>
            <person name="Bose A."/>
        </authorList>
    </citation>
    <scope>NUCLEOTIDE SEQUENCE [LARGE SCALE GENOMIC DNA]</scope>
    <source>
        <strain evidence="2 3">JA643</strain>
    </source>
</reference>
<keyword evidence="3" id="KW-1185">Reference proteome</keyword>
<accession>A0A8I1GFM3</accession>
<name>A0A8I1GFM3_9HYPH</name>
<organism evidence="2 3">
    <name type="scientific">Rhodomicrobium udaipurense</name>
    <dbReference type="NCBI Taxonomy" id="1202716"/>
    <lineage>
        <taxon>Bacteria</taxon>
        <taxon>Pseudomonadati</taxon>
        <taxon>Pseudomonadota</taxon>
        <taxon>Alphaproteobacteria</taxon>
        <taxon>Hyphomicrobiales</taxon>
        <taxon>Hyphomicrobiaceae</taxon>
        <taxon>Rhodomicrobium</taxon>
    </lineage>
</organism>
<dbReference type="PANTHER" id="PTHR13696:SF96">
    <property type="entry name" value="COBQ_COBB_MIND_PARA NUCLEOTIDE BINDING DOMAIN-CONTAINING PROTEIN"/>
    <property type="match status" value="1"/>
</dbReference>
<evidence type="ECO:0000313" key="2">
    <source>
        <dbReference type="EMBL" id="MBJ7541957.1"/>
    </source>
</evidence>
<dbReference type="InterPro" id="IPR050678">
    <property type="entry name" value="DNA_Partitioning_ATPase"/>
</dbReference>
<evidence type="ECO:0000313" key="3">
    <source>
        <dbReference type="Proteomes" id="UP000623250"/>
    </source>
</evidence>
<sequence>MKTIALVSQKGGSGKTTLAINLAIAATLSRKVVVIIDLDPQQSAARWARLRSNEEPVILPGHGPNLPDLVKRAEDGGADILIIDTAPKSENASLMAARLSDLVLIPCQPSNLDLDAVADSVNIASLAKVKAAFVLNNCRSSSGLADDAADALGAYGLPLAPVRIGSRVAFVKSLTEGKGVLEYEPKGAAAQEIKALATFARAQGGM</sequence>
<dbReference type="InterPro" id="IPR027417">
    <property type="entry name" value="P-loop_NTPase"/>
</dbReference>
<evidence type="ECO:0000259" key="1">
    <source>
        <dbReference type="Pfam" id="PF01656"/>
    </source>
</evidence>
<dbReference type="AlphaFoldDB" id="A0A8I1GFM3"/>
<gene>
    <name evidence="2" type="ORF">JDN41_00105</name>
</gene>
<dbReference type="InterPro" id="IPR048089">
    <property type="entry name" value="McdA"/>
</dbReference>
<dbReference type="Gene3D" id="3.40.50.300">
    <property type="entry name" value="P-loop containing nucleotide triphosphate hydrolases"/>
    <property type="match status" value="1"/>
</dbReference>
<feature type="domain" description="CobQ/CobB/MinD/ParA nucleotide binding" evidence="1">
    <location>
        <begin position="4"/>
        <end position="177"/>
    </location>
</feature>
<dbReference type="Pfam" id="PF01656">
    <property type="entry name" value="CbiA"/>
    <property type="match status" value="1"/>
</dbReference>